<evidence type="ECO:0000313" key="1">
    <source>
        <dbReference type="EMBL" id="QQZ49333.1"/>
    </source>
</evidence>
<protein>
    <submittedName>
        <fullName evidence="1">Uncharacterized protein</fullName>
    </submittedName>
</protein>
<dbReference type="EMBL" id="CP068570">
    <property type="protein sequence ID" value="QQZ49333.1"/>
    <property type="molecule type" value="Genomic_DNA"/>
</dbReference>
<proteinExistence type="predicted"/>
<dbReference type="AlphaFoldDB" id="A0A974P275"/>
<sequence length="48" mass="5335">MSEGASIDELLTTGQTRLRAHMLNLAELIFQRVLAKEPENLTALRLLG</sequence>
<gene>
    <name evidence="1" type="ORF">JKL49_20045</name>
</gene>
<reference evidence="1" key="1">
    <citation type="submission" date="2021-01" db="EMBL/GenBank/DDBJ databases">
        <title>Genome sequence of Phenylobacterium sp. 20VBR1 isolated from a valley glaceir, Ny-Alesund, Svalbard.</title>
        <authorList>
            <person name="Thomas F.A."/>
            <person name="Krishnan K.P."/>
            <person name="Sinha R.K."/>
        </authorList>
    </citation>
    <scope>NUCLEOTIDE SEQUENCE</scope>
    <source>
        <strain evidence="1">20VBR1</strain>
    </source>
</reference>
<accession>A0A974P275</accession>
<organism evidence="1">
    <name type="scientific">Phenylobacterium glaciei</name>
    <dbReference type="NCBI Taxonomy" id="2803784"/>
    <lineage>
        <taxon>Bacteria</taxon>
        <taxon>Pseudomonadati</taxon>
        <taxon>Pseudomonadota</taxon>
        <taxon>Alphaproteobacteria</taxon>
        <taxon>Caulobacterales</taxon>
        <taxon>Caulobacteraceae</taxon>
        <taxon>Phenylobacterium</taxon>
    </lineage>
</organism>
<name>A0A974P275_9CAUL</name>